<evidence type="ECO:0000259" key="8">
    <source>
        <dbReference type="SMART" id="SM01190"/>
    </source>
</evidence>
<keyword evidence="5 7" id="KW-1133">Transmembrane helix</keyword>
<keyword evidence="3 7" id="KW-0812">Transmembrane</keyword>
<name>A0AAD1XFK6_EUPCR</name>
<comment type="subcellular location">
    <subcellularLocation>
        <location evidence="1">Membrane</location>
        <topology evidence="1">Single-pass type I membrane protein</topology>
    </subcellularLocation>
</comment>
<keyword evidence="4" id="KW-0732">Signal</keyword>
<evidence type="ECO:0000256" key="5">
    <source>
        <dbReference type="ARBA" id="ARBA00022989"/>
    </source>
</evidence>
<keyword evidence="10" id="KW-1185">Reference proteome</keyword>
<feature type="transmembrane region" description="Helical" evidence="7">
    <location>
        <begin position="39"/>
        <end position="56"/>
    </location>
</feature>
<dbReference type="Pfam" id="PF01105">
    <property type="entry name" value="EMP24_GP25L"/>
    <property type="match status" value="1"/>
</dbReference>
<gene>
    <name evidence="9" type="ORF">ECRASSUSDP1_LOCUS11629</name>
</gene>
<sequence length="232" mass="26444">MAGKDFNTSNQFNYGLFLSTSFFSLGDFFLIFLGFQMQLLFALLLVGFAVCDHTSFRYDLRPHDDICFTENLPENVSIIVEISSNSQALTLKVYNPKNQEIFNRGQAQVIRFPFTSFDAGTYKVCVVNTQNSMVEFSLDLKTGIDAKDYSDLVTKKHLEPAELEAQKIVDTVIELRKSMKRTNLLKENIQDGQNKLKTTLVSCGILSIGFILTSSVFSYCYLKSYFMRKKKD</sequence>
<evidence type="ECO:0000313" key="9">
    <source>
        <dbReference type="EMBL" id="CAI2370318.1"/>
    </source>
</evidence>
<accession>A0AAD1XFK6</accession>
<evidence type="ECO:0000256" key="7">
    <source>
        <dbReference type="SAM" id="Phobius"/>
    </source>
</evidence>
<dbReference type="InterPro" id="IPR015720">
    <property type="entry name" value="Emp24-like"/>
</dbReference>
<keyword evidence="6 7" id="KW-0472">Membrane</keyword>
<dbReference type="PANTHER" id="PTHR22811">
    <property type="entry name" value="TRANSMEMBRANE EMP24 DOMAIN-CONTAINING PROTEIN"/>
    <property type="match status" value="1"/>
</dbReference>
<dbReference type="GO" id="GO:0016020">
    <property type="term" value="C:membrane"/>
    <property type="evidence" value="ECO:0007669"/>
    <property type="project" value="UniProtKB-SubCell"/>
</dbReference>
<evidence type="ECO:0000256" key="4">
    <source>
        <dbReference type="ARBA" id="ARBA00022729"/>
    </source>
</evidence>
<comment type="caution">
    <text evidence="9">The sequence shown here is derived from an EMBL/GenBank/DDBJ whole genome shotgun (WGS) entry which is preliminary data.</text>
</comment>
<dbReference type="InterPro" id="IPR009038">
    <property type="entry name" value="GOLD_dom"/>
</dbReference>
<organism evidence="9 10">
    <name type="scientific">Euplotes crassus</name>
    <dbReference type="NCBI Taxonomy" id="5936"/>
    <lineage>
        <taxon>Eukaryota</taxon>
        <taxon>Sar</taxon>
        <taxon>Alveolata</taxon>
        <taxon>Ciliophora</taxon>
        <taxon>Intramacronucleata</taxon>
        <taxon>Spirotrichea</taxon>
        <taxon>Hypotrichia</taxon>
        <taxon>Euplotida</taxon>
        <taxon>Euplotidae</taxon>
        <taxon>Moneuplotes</taxon>
    </lineage>
</organism>
<dbReference type="Proteomes" id="UP001295684">
    <property type="component" value="Unassembled WGS sequence"/>
</dbReference>
<dbReference type="EMBL" id="CAMPGE010011488">
    <property type="protein sequence ID" value="CAI2370318.1"/>
    <property type="molecule type" value="Genomic_DNA"/>
</dbReference>
<evidence type="ECO:0000313" key="10">
    <source>
        <dbReference type="Proteomes" id="UP001295684"/>
    </source>
</evidence>
<evidence type="ECO:0000256" key="6">
    <source>
        <dbReference type="ARBA" id="ARBA00023136"/>
    </source>
</evidence>
<proteinExistence type="inferred from homology"/>
<evidence type="ECO:0000256" key="2">
    <source>
        <dbReference type="ARBA" id="ARBA00007104"/>
    </source>
</evidence>
<protein>
    <recommendedName>
        <fullName evidence="8">GOLD domain-containing protein</fullName>
    </recommendedName>
</protein>
<dbReference type="AlphaFoldDB" id="A0AAD1XFK6"/>
<reference evidence="9" key="1">
    <citation type="submission" date="2023-07" db="EMBL/GenBank/DDBJ databases">
        <authorList>
            <consortium name="AG Swart"/>
            <person name="Singh M."/>
            <person name="Singh A."/>
            <person name="Seah K."/>
            <person name="Emmerich C."/>
        </authorList>
    </citation>
    <scope>NUCLEOTIDE SEQUENCE</scope>
    <source>
        <strain evidence="9">DP1</strain>
    </source>
</reference>
<evidence type="ECO:0000256" key="1">
    <source>
        <dbReference type="ARBA" id="ARBA00004479"/>
    </source>
</evidence>
<feature type="domain" description="GOLD" evidence="8">
    <location>
        <begin position="55"/>
        <end position="227"/>
    </location>
</feature>
<evidence type="ECO:0000256" key="3">
    <source>
        <dbReference type="ARBA" id="ARBA00022692"/>
    </source>
</evidence>
<dbReference type="SMART" id="SM01190">
    <property type="entry name" value="EMP24_GP25L"/>
    <property type="match status" value="1"/>
</dbReference>
<feature type="transmembrane region" description="Helical" evidence="7">
    <location>
        <begin position="199"/>
        <end position="222"/>
    </location>
</feature>
<comment type="similarity">
    <text evidence="2">Belongs to the EMP24/GP25L family.</text>
</comment>